<sequence length="318" mass="34796">MEKLAFIFPGQGSQYIGMGQALAREYSVVRRTFEEAGDLLGYDLAKICFEGSYSDMSDSSIVQPALLTTSISAYRVYMQEIGIQPDYTAGHSLGEYAALTVSGAITFKDTLQLVHRRGELTQRHIESGIGRMTIVDGVALEKVELECSSADPSGSRVSVSCLNAPEQTALSGENQTMDLVEMSLRNMGATITPLFRSAPFHHPLMAGVSEQFAESLQSIHFSRLRWPVISNVTGQPYSDEETAADLLKRQITHPVRWVDTMSFLSGQNISLTVEFGPKTVLSSLVKANIPSGITSFGFDTASDRQALNQYLSLQNSFI</sequence>
<dbReference type="EC" id="2.3.1.39" evidence="4"/>
<dbReference type="Pfam" id="PF00698">
    <property type="entry name" value="Acyl_transf_1"/>
    <property type="match status" value="1"/>
</dbReference>
<dbReference type="RefSeq" id="WP_076114513.1">
    <property type="nucleotide sequence ID" value="NZ_MPTB01000086.1"/>
</dbReference>
<evidence type="ECO:0000256" key="1">
    <source>
        <dbReference type="ARBA" id="ARBA00022679"/>
    </source>
</evidence>
<comment type="caution">
    <text evidence="6">The sequence shown here is derived from an EMBL/GenBank/DDBJ whole genome shotgun (WGS) entry which is preliminary data.</text>
</comment>
<dbReference type="EMBL" id="MPTB01000086">
    <property type="protein sequence ID" value="OMD35881.1"/>
    <property type="molecule type" value="Genomic_DNA"/>
</dbReference>
<dbReference type="NCBIfam" id="TIGR00128">
    <property type="entry name" value="fabD"/>
    <property type="match status" value="1"/>
</dbReference>
<dbReference type="InterPro" id="IPR050858">
    <property type="entry name" value="Mal-CoA-ACP_Trans/PKS_FabD"/>
</dbReference>
<evidence type="ECO:0000259" key="5">
    <source>
        <dbReference type="SMART" id="SM00827"/>
    </source>
</evidence>
<dbReference type="Proteomes" id="UP000187412">
    <property type="component" value="Unassembled WGS sequence"/>
</dbReference>
<dbReference type="Gene3D" id="3.30.70.250">
    <property type="entry name" value="Malonyl-CoA ACP transacylase, ACP-binding"/>
    <property type="match status" value="1"/>
</dbReference>
<dbReference type="Gene3D" id="3.40.366.10">
    <property type="entry name" value="Malonyl-Coenzyme A Acyl Carrier Protein, domain 2"/>
    <property type="match status" value="1"/>
</dbReference>
<evidence type="ECO:0000256" key="2">
    <source>
        <dbReference type="ARBA" id="ARBA00023315"/>
    </source>
</evidence>
<dbReference type="InterPro" id="IPR024925">
    <property type="entry name" value="Malonyl_CoA-ACP_transAc"/>
</dbReference>
<evidence type="ECO:0000256" key="3">
    <source>
        <dbReference type="ARBA" id="ARBA00048462"/>
    </source>
</evidence>
<keyword evidence="2 4" id="KW-0012">Acyltransferase</keyword>
<dbReference type="InterPro" id="IPR004410">
    <property type="entry name" value="Malonyl_CoA-ACP_transAc_FabD"/>
</dbReference>
<dbReference type="InterPro" id="IPR014043">
    <property type="entry name" value="Acyl_transferase_dom"/>
</dbReference>
<keyword evidence="1 4" id="KW-0808">Transferase</keyword>
<reference evidence="6 7" key="1">
    <citation type="submission" date="2016-10" db="EMBL/GenBank/DDBJ databases">
        <title>Paenibacillus species isolates.</title>
        <authorList>
            <person name="Beno S.M."/>
        </authorList>
    </citation>
    <scope>NUCLEOTIDE SEQUENCE [LARGE SCALE GENOMIC DNA]</scope>
    <source>
        <strain evidence="6 7">FSL H7-0744</strain>
    </source>
</reference>
<evidence type="ECO:0000313" key="7">
    <source>
        <dbReference type="Proteomes" id="UP000187412"/>
    </source>
</evidence>
<name>A0ABX3GS44_PAEBO</name>
<keyword evidence="7" id="KW-1185">Reference proteome</keyword>
<dbReference type="SUPFAM" id="SSF52151">
    <property type="entry name" value="FabD/lysophospholipase-like"/>
    <property type="match status" value="1"/>
</dbReference>
<dbReference type="SMART" id="SM00827">
    <property type="entry name" value="PKS_AT"/>
    <property type="match status" value="1"/>
</dbReference>
<dbReference type="InterPro" id="IPR016036">
    <property type="entry name" value="Malonyl_transacylase_ACP-bd"/>
</dbReference>
<comment type="catalytic activity">
    <reaction evidence="3 4">
        <text>holo-[ACP] + malonyl-CoA = malonyl-[ACP] + CoA</text>
        <dbReference type="Rhea" id="RHEA:41792"/>
        <dbReference type="Rhea" id="RHEA-COMP:9623"/>
        <dbReference type="Rhea" id="RHEA-COMP:9685"/>
        <dbReference type="ChEBI" id="CHEBI:57287"/>
        <dbReference type="ChEBI" id="CHEBI:57384"/>
        <dbReference type="ChEBI" id="CHEBI:64479"/>
        <dbReference type="ChEBI" id="CHEBI:78449"/>
        <dbReference type="EC" id="2.3.1.39"/>
    </reaction>
</comment>
<dbReference type="PIRSF" id="PIRSF000446">
    <property type="entry name" value="Mct"/>
    <property type="match status" value="1"/>
</dbReference>
<comment type="similarity">
    <text evidence="4">Belongs to the fabD family.</text>
</comment>
<dbReference type="InterPro" id="IPR016035">
    <property type="entry name" value="Acyl_Trfase/lysoPLipase"/>
</dbReference>
<organism evidence="6 7">
    <name type="scientific">Paenibacillus borealis</name>
    <dbReference type="NCBI Taxonomy" id="160799"/>
    <lineage>
        <taxon>Bacteria</taxon>
        <taxon>Bacillati</taxon>
        <taxon>Bacillota</taxon>
        <taxon>Bacilli</taxon>
        <taxon>Bacillales</taxon>
        <taxon>Paenibacillaceae</taxon>
        <taxon>Paenibacillus</taxon>
    </lineage>
</organism>
<dbReference type="PANTHER" id="PTHR42681">
    <property type="entry name" value="MALONYL-COA-ACYL CARRIER PROTEIN TRANSACYLASE, MITOCHONDRIAL"/>
    <property type="match status" value="1"/>
</dbReference>
<feature type="domain" description="Malonyl-CoA:ACP transacylase (MAT)" evidence="5">
    <location>
        <begin position="7"/>
        <end position="317"/>
    </location>
</feature>
<dbReference type="SUPFAM" id="SSF55048">
    <property type="entry name" value="Probable ACP-binding domain of malonyl-CoA ACP transacylase"/>
    <property type="match status" value="1"/>
</dbReference>
<evidence type="ECO:0000256" key="4">
    <source>
        <dbReference type="PIRNR" id="PIRNR000446"/>
    </source>
</evidence>
<accession>A0ABX3GS44</accession>
<dbReference type="PANTHER" id="PTHR42681:SF1">
    <property type="entry name" value="MALONYL-COA-ACYL CARRIER PROTEIN TRANSACYLASE, MITOCHONDRIAL"/>
    <property type="match status" value="1"/>
</dbReference>
<dbReference type="InterPro" id="IPR001227">
    <property type="entry name" value="Ac_transferase_dom_sf"/>
</dbReference>
<evidence type="ECO:0000313" key="6">
    <source>
        <dbReference type="EMBL" id="OMD35881.1"/>
    </source>
</evidence>
<proteinExistence type="inferred from homology"/>
<gene>
    <name evidence="6" type="ORF">BSK56_32590</name>
</gene>
<protein>
    <recommendedName>
        <fullName evidence="4">Malonyl CoA-acyl carrier protein transacylase</fullName>
        <ecNumber evidence="4">2.3.1.39</ecNumber>
    </recommendedName>
</protein>